<dbReference type="Proteomes" id="UP001203338">
    <property type="component" value="Unassembled WGS sequence"/>
</dbReference>
<name>A0ABT0PL41_9GAMM</name>
<evidence type="ECO:0008006" key="4">
    <source>
        <dbReference type="Google" id="ProtNLM"/>
    </source>
</evidence>
<sequence length="187" mass="21441">MAGKFAQVSSIAAMLLLLVSFSVKGNDTPPPGYKWRSCQVVECSFLIPDGWSFEKLEGGDVLKYQIIKERSNQSITPKVRISILRDSESRTGMTVERHLQLFTQDLQRKSRVLETWNNKAGVLTSRAATSLHYSNVDKPVKQFSLMVANDRTGTLYVFSFEVLPEAWEREWPVVEQFFSRLRFDDKI</sequence>
<organism evidence="2 3">
    <name type="scientific">Parendozoicomonas callyspongiae</name>
    <dbReference type="NCBI Taxonomy" id="2942213"/>
    <lineage>
        <taxon>Bacteria</taxon>
        <taxon>Pseudomonadati</taxon>
        <taxon>Pseudomonadota</taxon>
        <taxon>Gammaproteobacteria</taxon>
        <taxon>Oceanospirillales</taxon>
        <taxon>Endozoicomonadaceae</taxon>
        <taxon>Parendozoicomonas</taxon>
    </lineage>
</organism>
<feature type="chain" id="PRO_5045208188" description="PsbP C-terminal domain-containing protein" evidence="1">
    <location>
        <begin position="26"/>
        <end position="187"/>
    </location>
</feature>
<dbReference type="EMBL" id="JAMFLX010000046">
    <property type="protein sequence ID" value="MCL6272110.1"/>
    <property type="molecule type" value="Genomic_DNA"/>
</dbReference>
<reference evidence="2 3" key="1">
    <citation type="submission" date="2022-05" db="EMBL/GenBank/DDBJ databases">
        <authorList>
            <person name="Park J.-S."/>
        </authorList>
    </citation>
    <scope>NUCLEOTIDE SEQUENCE [LARGE SCALE GENOMIC DNA]</scope>
    <source>
        <strain evidence="2 3">2012CJ34-2</strain>
    </source>
</reference>
<feature type="signal peptide" evidence="1">
    <location>
        <begin position="1"/>
        <end position="25"/>
    </location>
</feature>
<proteinExistence type="predicted"/>
<evidence type="ECO:0000313" key="3">
    <source>
        <dbReference type="Proteomes" id="UP001203338"/>
    </source>
</evidence>
<keyword evidence="3" id="KW-1185">Reference proteome</keyword>
<evidence type="ECO:0000313" key="2">
    <source>
        <dbReference type="EMBL" id="MCL6272110.1"/>
    </source>
</evidence>
<protein>
    <recommendedName>
        <fullName evidence="4">PsbP C-terminal domain-containing protein</fullName>
    </recommendedName>
</protein>
<dbReference type="RefSeq" id="WP_249701793.1">
    <property type="nucleotide sequence ID" value="NZ_JAMFLX010000046.1"/>
</dbReference>
<keyword evidence="1" id="KW-0732">Signal</keyword>
<accession>A0ABT0PL41</accession>
<gene>
    <name evidence="2" type="ORF">M3P05_19495</name>
</gene>
<evidence type="ECO:0000256" key="1">
    <source>
        <dbReference type="SAM" id="SignalP"/>
    </source>
</evidence>
<comment type="caution">
    <text evidence="2">The sequence shown here is derived from an EMBL/GenBank/DDBJ whole genome shotgun (WGS) entry which is preliminary data.</text>
</comment>